<protein>
    <submittedName>
        <fullName evidence="2">Uncharacterized protein</fullName>
    </submittedName>
</protein>
<dbReference type="AlphaFoldDB" id="A0A5C3PJU9"/>
<evidence type="ECO:0000256" key="1">
    <source>
        <dbReference type="SAM" id="MobiDB-lite"/>
    </source>
</evidence>
<dbReference type="Proteomes" id="UP000308197">
    <property type="component" value="Unassembled WGS sequence"/>
</dbReference>
<reference evidence="2 3" key="1">
    <citation type="journal article" date="2019" name="Nat. Ecol. Evol.">
        <title>Megaphylogeny resolves global patterns of mushroom evolution.</title>
        <authorList>
            <person name="Varga T."/>
            <person name="Krizsan K."/>
            <person name="Foldi C."/>
            <person name="Dima B."/>
            <person name="Sanchez-Garcia M."/>
            <person name="Sanchez-Ramirez S."/>
            <person name="Szollosi G.J."/>
            <person name="Szarkandi J.G."/>
            <person name="Papp V."/>
            <person name="Albert L."/>
            <person name="Andreopoulos W."/>
            <person name="Angelini C."/>
            <person name="Antonin V."/>
            <person name="Barry K.W."/>
            <person name="Bougher N.L."/>
            <person name="Buchanan P."/>
            <person name="Buyck B."/>
            <person name="Bense V."/>
            <person name="Catcheside P."/>
            <person name="Chovatia M."/>
            <person name="Cooper J."/>
            <person name="Damon W."/>
            <person name="Desjardin D."/>
            <person name="Finy P."/>
            <person name="Geml J."/>
            <person name="Haridas S."/>
            <person name="Hughes K."/>
            <person name="Justo A."/>
            <person name="Karasinski D."/>
            <person name="Kautmanova I."/>
            <person name="Kiss B."/>
            <person name="Kocsube S."/>
            <person name="Kotiranta H."/>
            <person name="LaButti K.M."/>
            <person name="Lechner B.E."/>
            <person name="Liimatainen K."/>
            <person name="Lipzen A."/>
            <person name="Lukacs Z."/>
            <person name="Mihaltcheva S."/>
            <person name="Morgado L.N."/>
            <person name="Niskanen T."/>
            <person name="Noordeloos M.E."/>
            <person name="Ohm R.A."/>
            <person name="Ortiz-Santana B."/>
            <person name="Ovrebo C."/>
            <person name="Racz N."/>
            <person name="Riley R."/>
            <person name="Savchenko A."/>
            <person name="Shiryaev A."/>
            <person name="Soop K."/>
            <person name="Spirin V."/>
            <person name="Szebenyi C."/>
            <person name="Tomsovsky M."/>
            <person name="Tulloss R.E."/>
            <person name="Uehling J."/>
            <person name="Grigoriev I.V."/>
            <person name="Vagvolgyi C."/>
            <person name="Papp T."/>
            <person name="Martin F.M."/>
            <person name="Miettinen O."/>
            <person name="Hibbett D.S."/>
            <person name="Nagy L.G."/>
        </authorList>
    </citation>
    <scope>NUCLEOTIDE SEQUENCE [LARGE SCALE GENOMIC DNA]</scope>
    <source>
        <strain evidence="2 3">HHB13444</strain>
    </source>
</reference>
<dbReference type="EMBL" id="ML211057">
    <property type="protein sequence ID" value="TFK90045.1"/>
    <property type="molecule type" value="Genomic_DNA"/>
</dbReference>
<gene>
    <name evidence="2" type="ORF">K466DRAFT_597278</name>
</gene>
<evidence type="ECO:0000313" key="3">
    <source>
        <dbReference type="Proteomes" id="UP000308197"/>
    </source>
</evidence>
<organism evidence="2 3">
    <name type="scientific">Polyporus arcularius HHB13444</name>
    <dbReference type="NCBI Taxonomy" id="1314778"/>
    <lineage>
        <taxon>Eukaryota</taxon>
        <taxon>Fungi</taxon>
        <taxon>Dikarya</taxon>
        <taxon>Basidiomycota</taxon>
        <taxon>Agaricomycotina</taxon>
        <taxon>Agaricomycetes</taxon>
        <taxon>Polyporales</taxon>
        <taxon>Polyporaceae</taxon>
        <taxon>Polyporus</taxon>
    </lineage>
</organism>
<name>A0A5C3PJU9_9APHY</name>
<evidence type="ECO:0000313" key="2">
    <source>
        <dbReference type="EMBL" id="TFK90045.1"/>
    </source>
</evidence>
<proteinExistence type="predicted"/>
<keyword evidence="3" id="KW-1185">Reference proteome</keyword>
<accession>A0A5C3PJU9</accession>
<feature type="region of interest" description="Disordered" evidence="1">
    <location>
        <begin position="1"/>
        <end position="30"/>
    </location>
</feature>
<dbReference type="InParanoid" id="A0A5C3PJU9"/>
<sequence length="198" mass="22407">MPATRASNASRHARTSSRQPRSQPQRNHNYQDSARAIREWQQRLPQFLAQANNHKVITAIMYPIASTRPRAIRVPVFVDPDEDPHASGWVSDVHSEPWFPNGTTYTRIHTVPGSNMLLGNDYTIITSRHPRREPTNQAARRQLGMHVKGNILVVRHARGYSMTATNVHSAEHTLIDHVVQQTLQRGLGKARRPLTRGA</sequence>